<dbReference type="SMART" id="SM01040">
    <property type="entry name" value="Bro-N"/>
    <property type="match status" value="1"/>
</dbReference>
<organism evidence="2">
    <name type="scientific">Thermosulfurimonas dismutans</name>
    <dbReference type="NCBI Taxonomy" id="999894"/>
    <lineage>
        <taxon>Bacteria</taxon>
        <taxon>Pseudomonadati</taxon>
        <taxon>Thermodesulfobacteriota</taxon>
        <taxon>Thermodesulfobacteria</taxon>
        <taxon>Thermodesulfobacteriales</taxon>
        <taxon>Thermodesulfobacteriaceae</taxon>
        <taxon>Thermosulfurimonas</taxon>
    </lineage>
</organism>
<dbReference type="AlphaFoldDB" id="A0A7C3CL19"/>
<accession>A0A7C3CL19</accession>
<dbReference type="Pfam" id="PF02498">
    <property type="entry name" value="Bro-N"/>
    <property type="match status" value="1"/>
</dbReference>
<sequence length="239" mass="27542">MRRGVMKEPLVLKFQGHDVRVIEVNGENCIPAEDLGRILGFSEPRKSVNNIFNRYRDEIEPHSSVINLMTEAGLREVRVFNETGAYLVAMFARTPKAKEVRLWLASLPKRLREFREAVRRQMPAFTLEDVRRVVREEMAEVRQEIELARKMAFAEGIKAGIEIVRRYEKNHLRPYPAHFLSEVLSLGGVLSNRQIARLTGRSARAVSRARKLFAELGVEPEAFQLPLFQKSGFPRLEMN</sequence>
<feature type="domain" description="Bro-N" evidence="1">
    <location>
        <begin position="3"/>
        <end position="118"/>
    </location>
</feature>
<proteinExistence type="predicted"/>
<dbReference type="PROSITE" id="PS51750">
    <property type="entry name" value="BRO_N"/>
    <property type="match status" value="1"/>
</dbReference>
<dbReference type="Proteomes" id="UP000886043">
    <property type="component" value="Unassembled WGS sequence"/>
</dbReference>
<gene>
    <name evidence="2" type="ORF">ENJ40_03500</name>
</gene>
<reference evidence="2" key="1">
    <citation type="journal article" date="2020" name="mSystems">
        <title>Genome- and Community-Level Interaction Insights into Carbon Utilization and Element Cycling Functions of Hydrothermarchaeota in Hydrothermal Sediment.</title>
        <authorList>
            <person name="Zhou Z."/>
            <person name="Liu Y."/>
            <person name="Xu W."/>
            <person name="Pan J."/>
            <person name="Luo Z.H."/>
            <person name="Li M."/>
        </authorList>
    </citation>
    <scope>NUCLEOTIDE SEQUENCE [LARGE SCALE GENOMIC DNA]</scope>
    <source>
        <strain evidence="2">HyVt-483</strain>
    </source>
</reference>
<dbReference type="InterPro" id="IPR003497">
    <property type="entry name" value="BRO_N_domain"/>
</dbReference>
<protein>
    <recommendedName>
        <fullName evidence="1">Bro-N domain-containing protein</fullName>
    </recommendedName>
</protein>
<evidence type="ECO:0000259" key="1">
    <source>
        <dbReference type="PROSITE" id="PS51750"/>
    </source>
</evidence>
<dbReference type="EMBL" id="DRMH01000038">
    <property type="protein sequence ID" value="HFC97512.1"/>
    <property type="molecule type" value="Genomic_DNA"/>
</dbReference>
<evidence type="ECO:0000313" key="2">
    <source>
        <dbReference type="EMBL" id="HFC97512.1"/>
    </source>
</evidence>
<comment type="caution">
    <text evidence="2">The sequence shown here is derived from an EMBL/GenBank/DDBJ whole genome shotgun (WGS) entry which is preliminary data.</text>
</comment>
<name>A0A7C3CL19_9BACT</name>